<dbReference type="EMBL" id="BMOY01000034">
    <property type="protein sequence ID" value="GGJ10738.1"/>
    <property type="molecule type" value="Genomic_DNA"/>
</dbReference>
<dbReference type="GO" id="GO:0005886">
    <property type="term" value="C:plasma membrane"/>
    <property type="evidence" value="ECO:0007669"/>
    <property type="project" value="UniProtKB-SubCell"/>
</dbReference>
<feature type="transmembrane region" description="Helical" evidence="7">
    <location>
        <begin position="160"/>
        <end position="183"/>
    </location>
</feature>
<reference evidence="9" key="1">
    <citation type="journal article" date="2014" name="Int. J. Syst. Evol. Microbiol.">
        <title>Complete genome sequence of Corynebacterium casei LMG S-19264T (=DSM 44701T), isolated from a smear-ripened cheese.</title>
        <authorList>
            <consortium name="US DOE Joint Genome Institute (JGI-PGF)"/>
            <person name="Walter F."/>
            <person name="Albersmeier A."/>
            <person name="Kalinowski J."/>
            <person name="Ruckert C."/>
        </authorList>
    </citation>
    <scope>NUCLEOTIDE SEQUENCE</scope>
    <source>
        <strain evidence="9">JCM 18487</strain>
    </source>
</reference>
<keyword evidence="4 7" id="KW-0812">Transmembrane</keyword>
<comment type="subcellular location">
    <subcellularLocation>
        <location evidence="1 7">Cell membrane</location>
        <topology evidence="1 7">Multi-pass membrane protein</topology>
    </subcellularLocation>
</comment>
<dbReference type="GO" id="GO:0055085">
    <property type="term" value="P:transmembrane transport"/>
    <property type="evidence" value="ECO:0007669"/>
    <property type="project" value="InterPro"/>
</dbReference>
<evidence type="ECO:0000256" key="3">
    <source>
        <dbReference type="ARBA" id="ARBA00022475"/>
    </source>
</evidence>
<dbReference type="Proteomes" id="UP000637695">
    <property type="component" value="Unassembled WGS sequence"/>
</dbReference>
<dbReference type="Gene3D" id="1.10.3720.10">
    <property type="entry name" value="MetI-like"/>
    <property type="match status" value="1"/>
</dbReference>
<evidence type="ECO:0000256" key="7">
    <source>
        <dbReference type="RuleBase" id="RU363032"/>
    </source>
</evidence>
<feature type="transmembrane region" description="Helical" evidence="7">
    <location>
        <begin position="26"/>
        <end position="53"/>
    </location>
</feature>
<organism evidence="9 10">
    <name type="scientific">Alicyclobacillus cellulosilyticus</name>
    <dbReference type="NCBI Taxonomy" id="1003997"/>
    <lineage>
        <taxon>Bacteria</taxon>
        <taxon>Bacillati</taxon>
        <taxon>Bacillota</taxon>
        <taxon>Bacilli</taxon>
        <taxon>Bacillales</taxon>
        <taxon>Alicyclobacillaceae</taxon>
        <taxon>Alicyclobacillus</taxon>
    </lineage>
</organism>
<accession>A0A917KGF8</accession>
<feature type="transmembrane region" description="Helical" evidence="7">
    <location>
        <begin position="126"/>
        <end position="148"/>
    </location>
</feature>
<dbReference type="InterPro" id="IPR000515">
    <property type="entry name" value="MetI-like"/>
</dbReference>
<evidence type="ECO:0000256" key="4">
    <source>
        <dbReference type="ARBA" id="ARBA00022692"/>
    </source>
</evidence>
<dbReference type="PROSITE" id="PS50928">
    <property type="entry name" value="ABC_TM1"/>
    <property type="match status" value="1"/>
</dbReference>
<dbReference type="CDD" id="cd06261">
    <property type="entry name" value="TM_PBP2"/>
    <property type="match status" value="1"/>
</dbReference>
<dbReference type="PANTHER" id="PTHR43744">
    <property type="entry name" value="ABC TRANSPORTER PERMEASE PROTEIN MG189-RELATED-RELATED"/>
    <property type="match status" value="1"/>
</dbReference>
<name>A0A917KGF8_9BACL</name>
<evidence type="ECO:0000256" key="1">
    <source>
        <dbReference type="ARBA" id="ARBA00004651"/>
    </source>
</evidence>
<evidence type="ECO:0000313" key="9">
    <source>
        <dbReference type="EMBL" id="GGJ10738.1"/>
    </source>
</evidence>
<comment type="similarity">
    <text evidence="7">Belongs to the binding-protein-dependent transport system permease family.</text>
</comment>
<evidence type="ECO:0000256" key="2">
    <source>
        <dbReference type="ARBA" id="ARBA00022448"/>
    </source>
</evidence>
<dbReference type="AlphaFoldDB" id="A0A917KGF8"/>
<evidence type="ECO:0000259" key="8">
    <source>
        <dbReference type="PROSITE" id="PS50928"/>
    </source>
</evidence>
<evidence type="ECO:0000256" key="6">
    <source>
        <dbReference type="ARBA" id="ARBA00023136"/>
    </source>
</evidence>
<keyword evidence="2 7" id="KW-0813">Transport</keyword>
<evidence type="ECO:0000256" key="5">
    <source>
        <dbReference type="ARBA" id="ARBA00022989"/>
    </source>
</evidence>
<feature type="transmembrane region" description="Helical" evidence="7">
    <location>
        <begin position="90"/>
        <end position="114"/>
    </location>
</feature>
<dbReference type="Pfam" id="PF00528">
    <property type="entry name" value="BPD_transp_1"/>
    <property type="match status" value="1"/>
</dbReference>
<keyword evidence="10" id="KW-1185">Reference proteome</keyword>
<evidence type="ECO:0000313" key="10">
    <source>
        <dbReference type="Proteomes" id="UP000637695"/>
    </source>
</evidence>
<feature type="domain" description="ABC transmembrane type-1" evidence="8">
    <location>
        <begin position="91"/>
        <end position="278"/>
    </location>
</feature>
<keyword evidence="5 7" id="KW-1133">Transmembrane helix</keyword>
<protein>
    <submittedName>
        <fullName evidence="9">ABC transporter permease</fullName>
    </submittedName>
</protein>
<reference evidence="9" key="2">
    <citation type="submission" date="2020-09" db="EMBL/GenBank/DDBJ databases">
        <authorList>
            <person name="Sun Q."/>
            <person name="Ohkuma M."/>
        </authorList>
    </citation>
    <scope>NUCLEOTIDE SEQUENCE</scope>
    <source>
        <strain evidence="9">JCM 18487</strain>
    </source>
</reference>
<dbReference type="PANTHER" id="PTHR43744:SF12">
    <property type="entry name" value="ABC TRANSPORTER PERMEASE PROTEIN MG189-RELATED"/>
    <property type="match status" value="1"/>
</dbReference>
<dbReference type="SUPFAM" id="SSF161098">
    <property type="entry name" value="MetI-like"/>
    <property type="match status" value="1"/>
</dbReference>
<sequence length="297" mass="33167">MQHVEHGVGAAGARATARRSWWRQPLAWYQVAVALAGTVWLVFAFYPVFYILITSLRSQQGYLMGIPWLPSAHPTFENYATVFQTGFAHYFLNSVIVSVCTVALIVACSLLLAYVVVQTQNRFVRLVFNVFLVGLSLPIQAAIIPVYVLVTNVIHLYDTLIGLILPSVAFGLPLTILILVNFIRDIPRELYESMYLDGATDFILLRHLVVPLSRSALISVSIYDFVQAWNNFLFPLVLTQSDASRVLPLAITNFQGQYTMNVPAIMAFVILSALPLILAYAFGRQYLLRGMLAGFSK</sequence>
<dbReference type="InterPro" id="IPR035906">
    <property type="entry name" value="MetI-like_sf"/>
</dbReference>
<keyword evidence="3" id="KW-1003">Cell membrane</keyword>
<comment type="caution">
    <text evidence="9">The sequence shown here is derived from an EMBL/GenBank/DDBJ whole genome shotgun (WGS) entry which is preliminary data.</text>
</comment>
<feature type="transmembrane region" description="Helical" evidence="7">
    <location>
        <begin position="262"/>
        <end position="282"/>
    </location>
</feature>
<keyword evidence="6 7" id="KW-0472">Membrane</keyword>
<gene>
    <name evidence="9" type="ORF">GCM10010885_19960</name>
</gene>
<proteinExistence type="inferred from homology"/>